<proteinExistence type="predicted"/>
<accession>A0A8J6NQ45</accession>
<dbReference type="CDD" id="cd06223">
    <property type="entry name" value="PRTases_typeI"/>
    <property type="match status" value="1"/>
</dbReference>
<dbReference type="AlphaFoldDB" id="A0A8J6NQ45"/>
<keyword evidence="1" id="KW-0808">Transferase</keyword>
<reference evidence="1 2" key="1">
    <citation type="submission" date="2020-08" db="EMBL/GenBank/DDBJ databases">
        <title>Bridging the membrane lipid divide: bacteria of the FCB group superphylum have the potential to synthesize archaeal ether lipids.</title>
        <authorList>
            <person name="Villanueva L."/>
            <person name="Von Meijenfeldt F.A.B."/>
            <person name="Westbye A.B."/>
            <person name="Yadav S."/>
            <person name="Hopmans E.C."/>
            <person name="Dutilh B.E."/>
            <person name="Sinninghe Damste J.S."/>
        </authorList>
    </citation>
    <scope>NUCLEOTIDE SEQUENCE [LARGE SCALE GENOMIC DNA]</scope>
    <source>
        <strain evidence="1">NIOZ-UU30</strain>
    </source>
</reference>
<gene>
    <name evidence="1" type="ORF">H8E23_05980</name>
</gene>
<protein>
    <submittedName>
        <fullName evidence="1">Phosphoribosyltransferase</fullName>
    </submittedName>
</protein>
<dbReference type="Gene3D" id="3.40.50.2020">
    <property type="match status" value="1"/>
</dbReference>
<evidence type="ECO:0000313" key="1">
    <source>
        <dbReference type="EMBL" id="MBC8360926.1"/>
    </source>
</evidence>
<dbReference type="EMBL" id="JACNJH010000113">
    <property type="protein sequence ID" value="MBC8360926.1"/>
    <property type="molecule type" value="Genomic_DNA"/>
</dbReference>
<dbReference type="InterPro" id="IPR029057">
    <property type="entry name" value="PRTase-like"/>
</dbReference>
<name>A0A8J6NQ45_9BACT</name>
<evidence type="ECO:0000313" key="2">
    <source>
        <dbReference type="Proteomes" id="UP000603434"/>
    </source>
</evidence>
<dbReference type="GO" id="GO:0016757">
    <property type="term" value="F:glycosyltransferase activity"/>
    <property type="evidence" value="ECO:0007669"/>
    <property type="project" value="UniProtKB-KW"/>
</dbReference>
<sequence length="155" mass="17561">MISLRTRKYTNFILNFENHQRVIDWKIQSKKETKGLPADIYLELSQTVSKYFAGFDILTVPAPSFHKYSNYPVWEIAKDLSLNIGIELIKLFPNPSGKTKMHTFSSAGKEVQDVKCDPGKFVLILDDIYTTGHTMRVTCEAIIRKGSFPCGLAIA</sequence>
<dbReference type="SUPFAM" id="SSF53271">
    <property type="entry name" value="PRTase-like"/>
    <property type="match status" value="1"/>
</dbReference>
<dbReference type="Proteomes" id="UP000603434">
    <property type="component" value="Unassembled WGS sequence"/>
</dbReference>
<organism evidence="1 2">
    <name type="scientific">Candidatus Desulfatibia profunda</name>
    <dbReference type="NCBI Taxonomy" id="2841695"/>
    <lineage>
        <taxon>Bacteria</taxon>
        <taxon>Pseudomonadati</taxon>
        <taxon>Thermodesulfobacteriota</taxon>
        <taxon>Desulfobacteria</taxon>
        <taxon>Desulfobacterales</taxon>
        <taxon>Desulfobacterales incertae sedis</taxon>
        <taxon>Candidatus Desulfatibia</taxon>
    </lineage>
</organism>
<comment type="caution">
    <text evidence="1">The sequence shown here is derived from an EMBL/GenBank/DDBJ whole genome shotgun (WGS) entry which is preliminary data.</text>
</comment>
<dbReference type="InterPro" id="IPR000836">
    <property type="entry name" value="PRTase_dom"/>
</dbReference>
<keyword evidence="1" id="KW-0328">Glycosyltransferase</keyword>